<proteinExistence type="predicted"/>
<gene>
    <name evidence="2" type="ORF">STAS_29211</name>
</gene>
<dbReference type="AlphaFoldDB" id="A0A5A7R293"/>
<feature type="region of interest" description="Disordered" evidence="1">
    <location>
        <begin position="23"/>
        <end position="44"/>
    </location>
</feature>
<organism evidence="2 3">
    <name type="scientific">Striga asiatica</name>
    <name type="common">Asiatic witchweed</name>
    <name type="synonym">Buchnera asiatica</name>
    <dbReference type="NCBI Taxonomy" id="4170"/>
    <lineage>
        <taxon>Eukaryota</taxon>
        <taxon>Viridiplantae</taxon>
        <taxon>Streptophyta</taxon>
        <taxon>Embryophyta</taxon>
        <taxon>Tracheophyta</taxon>
        <taxon>Spermatophyta</taxon>
        <taxon>Magnoliopsida</taxon>
        <taxon>eudicotyledons</taxon>
        <taxon>Gunneridae</taxon>
        <taxon>Pentapetalae</taxon>
        <taxon>asterids</taxon>
        <taxon>lamiids</taxon>
        <taxon>Lamiales</taxon>
        <taxon>Orobanchaceae</taxon>
        <taxon>Buchnereae</taxon>
        <taxon>Striga</taxon>
    </lineage>
</organism>
<feature type="compositionally biased region" description="Polar residues" evidence="1">
    <location>
        <begin position="83"/>
        <end position="100"/>
    </location>
</feature>
<dbReference type="EMBL" id="BKCP01009937">
    <property type="protein sequence ID" value="GER51795.1"/>
    <property type="molecule type" value="Genomic_DNA"/>
</dbReference>
<evidence type="ECO:0000256" key="1">
    <source>
        <dbReference type="SAM" id="MobiDB-lite"/>
    </source>
</evidence>
<feature type="region of interest" description="Disordered" evidence="1">
    <location>
        <begin position="80"/>
        <end position="105"/>
    </location>
</feature>
<comment type="caution">
    <text evidence="2">The sequence shown here is derived from an EMBL/GenBank/DDBJ whole genome shotgun (WGS) entry which is preliminary data.</text>
</comment>
<evidence type="ECO:0000313" key="2">
    <source>
        <dbReference type="EMBL" id="GER51795.1"/>
    </source>
</evidence>
<accession>A0A5A7R293</accession>
<protein>
    <submittedName>
        <fullName evidence="2">Phosphorylase</fullName>
    </submittedName>
</protein>
<sequence>MALRKMDSNSLVSFSSFHPRSSLLSIGPQGEEEGATYPHIGPGSGMKRFGLVVGWHQEERRRGLTRGNGWSKKASESYLALGSPNSSLPTTGREPSQKESLSIGDPSLIHWRKSMPGETIGGRPIKLSIKDKGFANL</sequence>
<dbReference type="Proteomes" id="UP000325081">
    <property type="component" value="Unassembled WGS sequence"/>
</dbReference>
<name>A0A5A7R293_STRAF</name>
<reference evidence="3" key="1">
    <citation type="journal article" date="2019" name="Curr. Biol.">
        <title>Genome Sequence of Striga asiatica Provides Insight into the Evolution of Plant Parasitism.</title>
        <authorList>
            <person name="Yoshida S."/>
            <person name="Kim S."/>
            <person name="Wafula E.K."/>
            <person name="Tanskanen J."/>
            <person name="Kim Y.M."/>
            <person name="Honaas L."/>
            <person name="Yang Z."/>
            <person name="Spallek T."/>
            <person name="Conn C.E."/>
            <person name="Ichihashi Y."/>
            <person name="Cheong K."/>
            <person name="Cui S."/>
            <person name="Der J.P."/>
            <person name="Gundlach H."/>
            <person name="Jiao Y."/>
            <person name="Hori C."/>
            <person name="Ishida J.K."/>
            <person name="Kasahara H."/>
            <person name="Kiba T."/>
            <person name="Kim M.S."/>
            <person name="Koo N."/>
            <person name="Laohavisit A."/>
            <person name="Lee Y.H."/>
            <person name="Lumba S."/>
            <person name="McCourt P."/>
            <person name="Mortimer J.C."/>
            <person name="Mutuku J.M."/>
            <person name="Nomura T."/>
            <person name="Sasaki-Sekimoto Y."/>
            <person name="Seto Y."/>
            <person name="Wang Y."/>
            <person name="Wakatake T."/>
            <person name="Sakakibara H."/>
            <person name="Demura T."/>
            <person name="Yamaguchi S."/>
            <person name="Yoneyama K."/>
            <person name="Manabe R.I."/>
            <person name="Nelson D.C."/>
            <person name="Schulman A.H."/>
            <person name="Timko M.P."/>
            <person name="dePamphilis C.W."/>
            <person name="Choi D."/>
            <person name="Shirasu K."/>
        </authorList>
    </citation>
    <scope>NUCLEOTIDE SEQUENCE [LARGE SCALE GENOMIC DNA]</scope>
    <source>
        <strain evidence="3">cv. UVA1</strain>
    </source>
</reference>
<keyword evidence="3" id="KW-1185">Reference proteome</keyword>
<evidence type="ECO:0000313" key="3">
    <source>
        <dbReference type="Proteomes" id="UP000325081"/>
    </source>
</evidence>